<accession>E6QJ92</accession>
<sequence length="220" mass="23197">MVMVSMQGIDKVSTGIGEKIEPGIYDVQVMKVEDGIALKGGQSGYGTRFHFKVLNDGPMKGREVQHLLNVQSAHADNQKYSLQELAGMAVSSGVPEQAVLGQNIDTQNMMGRYLSVVLGPQKNKPEFVEVKGYLPSNACQDPANWEKVKDKLVASAATQQGPAQTQGGWGGSAPAAQQPAATGAWNGSQGGQPQPQAQAQPQAQVQAQPQAQTTWGSGPS</sequence>
<reference evidence="2" key="1">
    <citation type="submission" date="2009-10" db="EMBL/GenBank/DDBJ databases">
        <title>Diversity of trophic interactions inside an arsenic-rich microbial ecosystem.</title>
        <authorList>
            <person name="Bertin P.N."/>
            <person name="Heinrich-Salmeron A."/>
            <person name="Pelletier E."/>
            <person name="Goulhen-Chollet F."/>
            <person name="Arsene-Ploetze F."/>
            <person name="Gallien S."/>
            <person name="Calteau A."/>
            <person name="Vallenet D."/>
            <person name="Casiot C."/>
            <person name="Chane-Woon-Ming B."/>
            <person name="Giloteaux L."/>
            <person name="Barakat M."/>
            <person name="Bonnefoy V."/>
            <person name="Bruneel O."/>
            <person name="Chandler M."/>
            <person name="Cleiss J."/>
            <person name="Duran R."/>
            <person name="Elbaz-Poulichet F."/>
            <person name="Fonknechten N."/>
            <person name="Lauga B."/>
            <person name="Mornico D."/>
            <person name="Ortet P."/>
            <person name="Schaeffer C."/>
            <person name="Siguier P."/>
            <person name="Alexander Thil Smith A."/>
            <person name="Van Dorsselaer A."/>
            <person name="Weissenbach J."/>
            <person name="Medigue C."/>
            <person name="Le Paslier D."/>
        </authorList>
    </citation>
    <scope>NUCLEOTIDE SEQUENCE</scope>
</reference>
<dbReference type="Pfam" id="PF05037">
    <property type="entry name" value="DUF669"/>
    <property type="match status" value="1"/>
</dbReference>
<evidence type="ECO:0000256" key="1">
    <source>
        <dbReference type="SAM" id="MobiDB-lite"/>
    </source>
</evidence>
<feature type="compositionally biased region" description="Low complexity" evidence="1">
    <location>
        <begin position="192"/>
        <end position="212"/>
    </location>
</feature>
<protein>
    <recommendedName>
        <fullName evidence="3">DUF669 domain-containing protein</fullName>
    </recommendedName>
</protein>
<evidence type="ECO:0000313" key="2">
    <source>
        <dbReference type="EMBL" id="CBI07308.1"/>
    </source>
</evidence>
<evidence type="ECO:0008006" key="3">
    <source>
        <dbReference type="Google" id="ProtNLM"/>
    </source>
</evidence>
<organism evidence="2">
    <name type="scientific">mine drainage metagenome</name>
    <dbReference type="NCBI Taxonomy" id="410659"/>
    <lineage>
        <taxon>unclassified sequences</taxon>
        <taxon>metagenomes</taxon>
        <taxon>ecological metagenomes</taxon>
    </lineage>
</organism>
<comment type="caution">
    <text evidence="2">The sequence shown here is derived from an EMBL/GenBank/DDBJ whole genome shotgun (WGS) entry which is preliminary data.</text>
</comment>
<proteinExistence type="predicted"/>
<gene>
    <name evidence="2" type="ORF">CARN6_0640</name>
</gene>
<dbReference type="AlphaFoldDB" id="E6QJ92"/>
<feature type="compositionally biased region" description="Low complexity" evidence="1">
    <location>
        <begin position="155"/>
        <end position="185"/>
    </location>
</feature>
<name>E6QJ92_9ZZZZ</name>
<dbReference type="EMBL" id="CABQ01000087">
    <property type="protein sequence ID" value="CBI07308.1"/>
    <property type="molecule type" value="Genomic_DNA"/>
</dbReference>
<feature type="region of interest" description="Disordered" evidence="1">
    <location>
        <begin position="155"/>
        <end position="220"/>
    </location>
</feature>
<dbReference type="InterPro" id="IPR007731">
    <property type="entry name" value="DUF669"/>
</dbReference>